<dbReference type="SMART" id="SM00256">
    <property type="entry name" value="FBOX"/>
    <property type="match status" value="1"/>
</dbReference>
<evidence type="ECO:0000259" key="1">
    <source>
        <dbReference type="PROSITE" id="PS50181"/>
    </source>
</evidence>
<dbReference type="AlphaFoldDB" id="A0A022Q5N0"/>
<dbReference type="EMBL" id="KI632162">
    <property type="protein sequence ID" value="EYU23296.1"/>
    <property type="molecule type" value="Genomic_DNA"/>
</dbReference>
<evidence type="ECO:0000313" key="3">
    <source>
        <dbReference type="Proteomes" id="UP000030748"/>
    </source>
</evidence>
<reference evidence="2 3" key="1">
    <citation type="journal article" date="2013" name="Proc. Natl. Acad. Sci. U.S.A.">
        <title>Fine-scale variation in meiotic recombination in Mimulus inferred from population shotgun sequencing.</title>
        <authorList>
            <person name="Hellsten U."/>
            <person name="Wright K.M."/>
            <person name="Jenkins J."/>
            <person name="Shu S."/>
            <person name="Yuan Y."/>
            <person name="Wessler S.R."/>
            <person name="Schmutz J."/>
            <person name="Willis J.H."/>
            <person name="Rokhsar D.S."/>
        </authorList>
    </citation>
    <scope>NUCLEOTIDE SEQUENCE [LARGE SCALE GENOMIC DNA]</scope>
    <source>
        <strain evidence="3">cv. DUN x IM62</strain>
    </source>
</reference>
<dbReference type="Pfam" id="PF08268">
    <property type="entry name" value="FBA_3"/>
    <property type="match status" value="1"/>
</dbReference>
<sequence>MNWGKCNSVYTNTRTRPYYSRRCKSSLTKFDSLPDELVFEILLLLSPKDIHNGARLVCKKWYETVHTRIFRYEHIHRSTVGILILKSYCEYPFFVAMREGRVEVSKLRYKFGIESTVWSSCNGLILDFDSKKRKALYTLNPATKRRFYLPQFPSQWEDHNYYYSGIAYAEASMEYKVVRTYYSCSKRNCVILTVGVDESWRSVDAEHLSDAARKSLRDIPLTTDGFVHWFGRNDVVTLNVETEFLTENAVPRGYGEGLNEYSWEVFELILETGEWRKMYTIDLARQRCKIERFVGECCGTLTNYDFGTTNSRKCKNRNFGNENEN</sequence>
<dbReference type="InterPro" id="IPR050796">
    <property type="entry name" value="SCF_F-box_component"/>
</dbReference>
<name>A0A022Q5N0_ERYGU</name>
<gene>
    <name evidence="2" type="ORF">MIMGU_mgv1a021531mg</name>
</gene>
<dbReference type="InterPro" id="IPR036047">
    <property type="entry name" value="F-box-like_dom_sf"/>
</dbReference>
<dbReference type="CDD" id="cd09917">
    <property type="entry name" value="F-box_SF"/>
    <property type="match status" value="1"/>
</dbReference>
<dbReference type="SUPFAM" id="SSF81383">
    <property type="entry name" value="F-box domain"/>
    <property type="match status" value="1"/>
</dbReference>
<feature type="non-terminal residue" evidence="2">
    <location>
        <position position="325"/>
    </location>
</feature>
<dbReference type="InterPro" id="IPR001810">
    <property type="entry name" value="F-box_dom"/>
</dbReference>
<dbReference type="PANTHER" id="PTHR31672">
    <property type="entry name" value="BNACNNG10540D PROTEIN"/>
    <property type="match status" value="1"/>
</dbReference>
<keyword evidence="3" id="KW-1185">Reference proteome</keyword>
<evidence type="ECO:0000313" key="2">
    <source>
        <dbReference type="EMBL" id="EYU23296.1"/>
    </source>
</evidence>
<feature type="domain" description="F-box" evidence="1">
    <location>
        <begin position="27"/>
        <end position="75"/>
    </location>
</feature>
<proteinExistence type="predicted"/>
<dbReference type="PANTHER" id="PTHR31672:SF11">
    <property type="entry name" value="F-BOX PROTEIN CPR1-LIKE ISOFORM X2"/>
    <property type="match status" value="1"/>
</dbReference>
<dbReference type="Gene3D" id="1.20.1280.50">
    <property type="match status" value="1"/>
</dbReference>
<dbReference type="InterPro" id="IPR013187">
    <property type="entry name" value="F-box-assoc_dom_typ3"/>
</dbReference>
<dbReference type="PROSITE" id="PS50181">
    <property type="entry name" value="FBOX"/>
    <property type="match status" value="1"/>
</dbReference>
<accession>A0A022Q5N0</accession>
<protein>
    <recommendedName>
        <fullName evidence="1">F-box domain-containing protein</fullName>
    </recommendedName>
</protein>
<dbReference type="Pfam" id="PF12937">
    <property type="entry name" value="F-box-like"/>
    <property type="match status" value="1"/>
</dbReference>
<dbReference type="Proteomes" id="UP000030748">
    <property type="component" value="Unassembled WGS sequence"/>
</dbReference>
<organism evidence="2 3">
    <name type="scientific">Erythranthe guttata</name>
    <name type="common">Yellow monkey flower</name>
    <name type="synonym">Mimulus guttatus</name>
    <dbReference type="NCBI Taxonomy" id="4155"/>
    <lineage>
        <taxon>Eukaryota</taxon>
        <taxon>Viridiplantae</taxon>
        <taxon>Streptophyta</taxon>
        <taxon>Embryophyta</taxon>
        <taxon>Tracheophyta</taxon>
        <taxon>Spermatophyta</taxon>
        <taxon>Magnoliopsida</taxon>
        <taxon>eudicotyledons</taxon>
        <taxon>Gunneridae</taxon>
        <taxon>Pentapetalae</taxon>
        <taxon>asterids</taxon>
        <taxon>lamiids</taxon>
        <taxon>Lamiales</taxon>
        <taxon>Phrymaceae</taxon>
        <taxon>Erythranthe</taxon>
    </lineage>
</organism>